<organism evidence="1 2">
    <name type="scientific">Metabacillus mangrovi</name>
    <dbReference type="NCBI Taxonomy" id="1491830"/>
    <lineage>
        <taxon>Bacteria</taxon>
        <taxon>Bacillati</taxon>
        <taxon>Bacillota</taxon>
        <taxon>Bacilli</taxon>
        <taxon>Bacillales</taxon>
        <taxon>Bacillaceae</taxon>
        <taxon>Metabacillus</taxon>
    </lineage>
</organism>
<accession>A0A7X2V6D1</accession>
<dbReference type="OrthoDB" id="2922806at2"/>
<keyword evidence="2" id="KW-1185">Reference proteome</keyword>
<dbReference type="RefSeq" id="WP_155113880.1">
    <property type="nucleotide sequence ID" value="NZ_WMIB01000028.1"/>
</dbReference>
<sequence>MDNWKCLMQDTVITVTPTSRYGQVYDTARVETYFQLESTFPENEEFLVPSMEKIPDEDLRIFKEGKFEFGPIPKSTIVREVQDYALQVANGSAEGIRTDMALGLASLYMQPIKLKPIGPNVYHLSYEYSIYRDPVDDHFSIYQTLPFRGFDMPAGTVRFTTVLPAGVRLHSEATEGKDLVGNIIDDQSQTFSNGMTVVTFFYQSDPNFLIKYIY</sequence>
<gene>
    <name evidence="1" type="ORF">GKZ89_18470</name>
</gene>
<evidence type="ECO:0000313" key="2">
    <source>
        <dbReference type="Proteomes" id="UP000434639"/>
    </source>
</evidence>
<dbReference type="EMBL" id="WMIB01000028">
    <property type="protein sequence ID" value="MTH55380.1"/>
    <property type="molecule type" value="Genomic_DNA"/>
</dbReference>
<name>A0A7X2V6D1_9BACI</name>
<dbReference type="AlphaFoldDB" id="A0A7X2V6D1"/>
<evidence type="ECO:0000313" key="1">
    <source>
        <dbReference type="EMBL" id="MTH55380.1"/>
    </source>
</evidence>
<reference evidence="1 2" key="1">
    <citation type="journal article" date="2017" name="Int. J. Syst. Evol. Microbiol.">
        <title>Bacillus mangrovi sp. nov., isolated from a sediment sample from a mangrove forest.</title>
        <authorList>
            <person name="Gupta V."/>
            <person name="Singh P.K."/>
            <person name="Korpole S."/>
            <person name="Tanuku N.R.S."/>
            <person name="Pinnaka A.K."/>
        </authorList>
    </citation>
    <scope>NUCLEOTIDE SEQUENCE [LARGE SCALE GENOMIC DNA]</scope>
    <source>
        <strain evidence="1 2">KCTC 33872</strain>
    </source>
</reference>
<proteinExistence type="predicted"/>
<dbReference type="Proteomes" id="UP000434639">
    <property type="component" value="Unassembled WGS sequence"/>
</dbReference>
<protein>
    <submittedName>
        <fullName evidence="1">Uncharacterized protein</fullName>
    </submittedName>
</protein>
<comment type="caution">
    <text evidence="1">The sequence shown here is derived from an EMBL/GenBank/DDBJ whole genome shotgun (WGS) entry which is preliminary data.</text>
</comment>